<dbReference type="VEuPathDB" id="VectorBase:AFUN005924"/>
<feature type="signal peptide" evidence="2">
    <location>
        <begin position="1"/>
        <end position="16"/>
    </location>
</feature>
<dbReference type="EnsemblMetazoa" id="AFUN005924-RA">
    <property type="protein sequence ID" value="AFUN005924-PA"/>
    <property type="gene ID" value="AFUN005924"/>
</dbReference>
<dbReference type="VEuPathDB" id="VectorBase:AFUN2_014482"/>
<sequence length="145" mass="16562">MKIVLVATVLLGYCASLNNAGMYHYNKQPGGPPPSHPQYLPTYDVPPVQNYEPVKYNSWENMPWKPITNFPWPGPEHVQEVYYPPHYHAGSTTPCPYKMHHVTKVTTTTTHKPTTTTTTTTLRPVETKKPHLLEKLPNTHKHNTH</sequence>
<feature type="compositionally biased region" description="Low complexity" evidence="1">
    <location>
        <begin position="106"/>
        <end position="121"/>
    </location>
</feature>
<accession>A0A182RI59</accession>
<dbReference type="AlphaFoldDB" id="A0A182RI59"/>
<evidence type="ECO:0000256" key="1">
    <source>
        <dbReference type="SAM" id="MobiDB-lite"/>
    </source>
</evidence>
<evidence type="ECO:0000256" key="2">
    <source>
        <dbReference type="SAM" id="SignalP"/>
    </source>
</evidence>
<feature type="chain" id="PRO_5021286679" evidence="2">
    <location>
        <begin position="17"/>
        <end position="145"/>
    </location>
</feature>
<keyword evidence="2" id="KW-0732">Signal</keyword>
<reference evidence="3" key="1">
    <citation type="submission" date="2020-05" db="UniProtKB">
        <authorList>
            <consortium name="EnsemblMetazoa"/>
        </authorList>
    </citation>
    <scope>IDENTIFICATION</scope>
    <source>
        <strain evidence="3">FUMOZ</strain>
    </source>
</reference>
<feature type="region of interest" description="Disordered" evidence="1">
    <location>
        <begin position="106"/>
        <end position="145"/>
    </location>
</feature>
<name>A0A182RI59_ANOFN</name>
<organism evidence="3">
    <name type="scientific">Anopheles funestus</name>
    <name type="common">African malaria mosquito</name>
    <dbReference type="NCBI Taxonomy" id="62324"/>
    <lineage>
        <taxon>Eukaryota</taxon>
        <taxon>Metazoa</taxon>
        <taxon>Ecdysozoa</taxon>
        <taxon>Arthropoda</taxon>
        <taxon>Hexapoda</taxon>
        <taxon>Insecta</taxon>
        <taxon>Pterygota</taxon>
        <taxon>Neoptera</taxon>
        <taxon>Endopterygota</taxon>
        <taxon>Diptera</taxon>
        <taxon>Nematocera</taxon>
        <taxon>Culicoidea</taxon>
        <taxon>Culicidae</taxon>
        <taxon>Anophelinae</taxon>
        <taxon>Anopheles</taxon>
    </lineage>
</organism>
<evidence type="ECO:0000313" key="3">
    <source>
        <dbReference type="EnsemblMetazoa" id="AFUN005924-PA"/>
    </source>
</evidence>
<feature type="compositionally biased region" description="Basic and acidic residues" evidence="1">
    <location>
        <begin position="125"/>
        <end position="134"/>
    </location>
</feature>
<protein>
    <submittedName>
        <fullName evidence="3">Uncharacterized protein</fullName>
    </submittedName>
</protein>
<proteinExistence type="predicted"/>